<dbReference type="EMBL" id="NNAY01004662">
    <property type="protein sequence ID" value="OXU17586.1"/>
    <property type="molecule type" value="Genomic_DNA"/>
</dbReference>
<evidence type="ECO:0000313" key="12">
    <source>
        <dbReference type="Proteomes" id="UP000215335"/>
    </source>
</evidence>
<organism evidence="11 12">
    <name type="scientific">Trichomalopsis sarcophagae</name>
    <dbReference type="NCBI Taxonomy" id="543379"/>
    <lineage>
        <taxon>Eukaryota</taxon>
        <taxon>Metazoa</taxon>
        <taxon>Ecdysozoa</taxon>
        <taxon>Arthropoda</taxon>
        <taxon>Hexapoda</taxon>
        <taxon>Insecta</taxon>
        <taxon>Pterygota</taxon>
        <taxon>Neoptera</taxon>
        <taxon>Endopterygota</taxon>
        <taxon>Hymenoptera</taxon>
        <taxon>Apocrita</taxon>
        <taxon>Proctotrupomorpha</taxon>
        <taxon>Chalcidoidea</taxon>
        <taxon>Pteromalidae</taxon>
        <taxon>Pteromalinae</taxon>
        <taxon>Trichomalopsis</taxon>
    </lineage>
</organism>
<evidence type="ECO:0000259" key="10">
    <source>
        <dbReference type="PROSITE" id="PS51534"/>
    </source>
</evidence>
<comment type="subcellular location">
    <subcellularLocation>
        <location evidence="1">Membrane</location>
        <topology evidence="1">Single-pass type I membrane protein</topology>
    </subcellularLocation>
</comment>
<evidence type="ECO:0000256" key="4">
    <source>
        <dbReference type="ARBA" id="ARBA00022989"/>
    </source>
</evidence>
<dbReference type="OrthoDB" id="8190413at2759"/>
<feature type="transmembrane region" description="Helical" evidence="8">
    <location>
        <begin position="288"/>
        <end position="307"/>
    </location>
</feature>
<name>A0A232EGV6_9HYME</name>
<feature type="signal peptide" evidence="9">
    <location>
        <begin position="1"/>
        <end position="18"/>
    </location>
</feature>
<evidence type="ECO:0000256" key="6">
    <source>
        <dbReference type="ARBA" id="ARBA00023170"/>
    </source>
</evidence>
<comment type="caution">
    <text evidence="11">The sequence shown here is derived from an EMBL/GenBank/DDBJ whole genome shotgun (WGS) entry which is preliminary data.</text>
</comment>
<evidence type="ECO:0000256" key="9">
    <source>
        <dbReference type="SAM" id="SignalP"/>
    </source>
</evidence>
<dbReference type="PANTHER" id="PTHR15583">
    <property type="entry name" value="INTERLEUKIN-17 RECEPTOR"/>
    <property type="match status" value="1"/>
</dbReference>
<evidence type="ECO:0000256" key="7">
    <source>
        <dbReference type="ARBA" id="ARBA00023180"/>
    </source>
</evidence>
<dbReference type="InterPro" id="IPR013568">
    <property type="entry name" value="SEFIR_dom"/>
</dbReference>
<gene>
    <name evidence="11" type="ORF">TSAR_014481</name>
</gene>
<dbReference type="GO" id="GO:0016020">
    <property type="term" value="C:membrane"/>
    <property type="evidence" value="ECO:0007669"/>
    <property type="project" value="UniProtKB-SubCell"/>
</dbReference>
<evidence type="ECO:0000256" key="5">
    <source>
        <dbReference type="ARBA" id="ARBA00023136"/>
    </source>
</evidence>
<dbReference type="PROSITE" id="PS51534">
    <property type="entry name" value="SEFIR"/>
    <property type="match status" value="1"/>
</dbReference>
<sequence length="579" mass="66426">MYKAFLLLSCLIVSDASASLCFPDYCRNTTNLIPEPGERCLLEPVQRGAECMEMRFENLGHVPPTGEPLAQVSLVAYVHDFGNLKGKAIAFNSSISDINFNRLTMRYQTLGDEKTSACRNVRFYGNASNLPLQDFFVSCPFYNSSFENSPYRLEYLVSGPNYEYSRKLVFIVPNHIFIDNAIKDITRFTPFIYVDVSDASTLTLYIQTLPKRFNVSAYKVWMINNDTNSTKDIILENPNGEKLIHHNFTVHDGVLFFKVAALHPTCHANGCINSTSPFISIKQASHRLLIMIISVIWIPPVILYALFHTYKLYKKKEILKRAERKPMCLLVYTPSHMAHVNAMVDLARYLRCCNINAMIDTLDIPESTNKDPVLWCNEAFQAAEVIIIATSPRTDEIAPVIYRNMDSQALRLLKENYPLRNKRYFALQFPYCKSEDIPKEARQFKRFSMPEELEKLVRTIHEVEYIRFFGVSDKDFVDSVKLAKLQVVPTKKSFRKIEDNEDLLLPDLQEKTISFELLQLKEVESKSNDTANNKSASKTFKTNIEELNLLGENVESETETFGFNQPAKNSEFRIDSLNL</sequence>
<dbReference type="InterPro" id="IPR039465">
    <property type="entry name" value="IL-17_rcpt-like"/>
</dbReference>
<dbReference type="Proteomes" id="UP000215335">
    <property type="component" value="Unassembled WGS sequence"/>
</dbReference>
<protein>
    <recommendedName>
        <fullName evidence="10">SEFIR domain-containing protein</fullName>
    </recommendedName>
</protein>
<dbReference type="GO" id="GO:0030368">
    <property type="term" value="F:interleukin-17 receptor activity"/>
    <property type="evidence" value="ECO:0007669"/>
    <property type="project" value="InterPro"/>
</dbReference>
<keyword evidence="3 9" id="KW-0732">Signal</keyword>
<dbReference type="Gene3D" id="3.40.50.11530">
    <property type="match status" value="1"/>
</dbReference>
<keyword evidence="7" id="KW-0325">Glycoprotein</keyword>
<feature type="domain" description="SEFIR" evidence="10">
    <location>
        <begin position="325"/>
        <end position="458"/>
    </location>
</feature>
<evidence type="ECO:0000256" key="3">
    <source>
        <dbReference type="ARBA" id="ARBA00022729"/>
    </source>
</evidence>
<evidence type="ECO:0000256" key="1">
    <source>
        <dbReference type="ARBA" id="ARBA00004479"/>
    </source>
</evidence>
<feature type="chain" id="PRO_5012330619" description="SEFIR domain-containing protein" evidence="9">
    <location>
        <begin position="19"/>
        <end position="579"/>
    </location>
</feature>
<accession>A0A232EGV6</accession>
<dbReference type="Pfam" id="PF08357">
    <property type="entry name" value="SEFIR"/>
    <property type="match status" value="1"/>
</dbReference>
<reference evidence="11 12" key="1">
    <citation type="journal article" date="2017" name="Curr. Biol.">
        <title>The Evolution of Venom by Co-option of Single-Copy Genes.</title>
        <authorList>
            <person name="Martinson E.O."/>
            <person name="Mrinalini"/>
            <person name="Kelkar Y.D."/>
            <person name="Chang C.H."/>
            <person name="Werren J.H."/>
        </authorList>
    </citation>
    <scope>NUCLEOTIDE SEQUENCE [LARGE SCALE GENOMIC DNA]</scope>
    <source>
        <strain evidence="11 12">Alberta</strain>
        <tissue evidence="11">Whole body</tissue>
    </source>
</reference>
<keyword evidence="4 8" id="KW-1133">Transmembrane helix</keyword>
<proteinExistence type="predicted"/>
<dbReference type="AlphaFoldDB" id="A0A232EGV6"/>
<keyword evidence="2 8" id="KW-0812">Transmembrane</keyword>
<evidence type="ECO:0000256" key="8">
    <source>
        <dbReference type="SAM" id="Phobius"/>
    </source>
</evidence>
<keyword evidence="5 8" id="KW-0472">Membrane</keyword>
<keyword evidence="6" id="KW-0675">Receptor</keyword>
<evidence type="ECO:0000313" key="11">
    <source>
        <dbReference type="EMBL" id="OXU17586.1"/>
    </source>
</evidence>
<evidence type="ECO:0000256" key="2">
    <source>
        <dbReference type="ARBA" id="ARBA00022692"/>
    </source>
</evidence>
<keyword evidence="12" id="KW-1185">Reference proteome</keyword>
<dbReference type="PANTHER" id="PTHR15583:SF7">
    <property type="entry name" value="INTERLEUKIN CYTOKINE RECEPTOR-RELATED PROTEIN 2"/>
    <property type="match status" value="1"/>
</dbReference>